<dbReference type="STRING" id="4846.A0A367KWC2"/>
<feature type="binding site" evidence="6">
    <location>
        <begin position="143"/>
        <end position="151"/>
    </location>
    <ligand>
        <name>ATP</name>
        <dbReference type="ChEBI" id="CHEBI:30616"/>
    </ligand>
</feature>
<evidence type="ECO:0000256" key="5">
    <source>
        <dbReference type="ARBA" id="ARBA00038966"/>
    </source>
</evidence>
<keyword evidence="7" id="KW-0479">Metal-binding</keyword>
<comment type="similarity">
    <text evidence="1 7">Belongs to the 5-formyltetrahydrofolate cyclo-ligase family.</text>
</comment>
<dbReference type="InterPro" id="IPR024185">
    <property type="entry name" value="FTHF_cligase-like_sf"/>
</dbReference>
<comment type="cofactor">
    <cofactor evidence="7">
        <name>Mg(2+)</name>
        <dbReference type="ChEBI" id="CHEBI:18420"/>
    </cofactor>
</comment>
<dbReference type="EMBL" id="PJQM01000143">
    <property type="protein sequence ID" value="RCI06491.1"/>
    <property type="molecule type" value="Genomic_DNA"/>
</dbReference>
<keyword evidence="9" id="KW-1185">Reference proteome</keyword>
<evidence type="ECO:0000256" key="6">
    <source>
        <dbReference type="PIRSR" id="PIRSR006806-1"/>
    </source>
</evidence>
<dbReference type="GO" id="GO:0009396">
    <property type="term" value="P:folic acid-containing compound biosynthetic process"/>
    <property type="evidence" value="ECO:0007669"/>
    <property type="project" value="TreeGrafter"/>
</dbReference>
<dbReference type="GO" id="GO:0005524">
    <property type="term" value="F:ATP binding"/>
    <property type="evidence" value="ECO:0007669"/>
    <property type="project" value="UniProtKB-KW"/>
</dbReference>
<proteinExistence type="inferred from homology"/>
<dbReference type="GO" id="GO:0035999">
    <property type="term" value="P:tetrahydrofolate interconversion"/>
    <property type="evidence" value="ECO:0007669"/>
    <property type="project" value="TreeGrafter"/>
</dbReference>
<dbReference type="Pfam" id="PF01812">
    <property type="entry name" value="5-FTHF_cyc-lig"/>
    <property type="match status" value="1"/>
</dbReference>
<dbReference type="Gene3D" id="3.40.50.10420">
    <property type="entry name" value="NagB/RpiA/CoA transferase-like"/>
    <property type="match status" value="1"/>
</dbReference>
<name>A0A367KWC2_RHIST</name>
<dbReference type="EC" id="6.3.3.2" evidence="5 7"/>
<protein>
    <recommendedName>
        <fullName evidence="5 7">5-formyltetrahydrofolate cyclo-ligase</fullName>
        <ecNumber evidence="5 7">6.3.3.2</ecNumber>
    </recommendedName>
</protein>
<dbReference type="GO" id="GO:0005739">
    <property type="term" value="C:mitochondrion"/>
    <property type="evidence" value="ECO:0007669"/>
    <property type="project" value="TreeGrafter"/>
</dbReference>
<dbReference type="OrthoDB" id="2015992at2759"/>
<sequence length="222" mass="25439">MNKTVVTLKRQLRKDMAARLEKVTTLDLQKQSDLVFERLQQLDQFKHTKNISIYISMPTCEIMTKNMIYHILESDKNCFIPRCTKDTMEMVKINSIQDFDSLPINKWNIPEPPLDQPRENALDSSGLDLILVPGVAFDQNRNRIGHGKGYYDRYIKRCKVWAKEHGVSPPKTGNVLDTCKCTKCSFSKVALALNEQIVPIGTIPLEETDETLDVVLTSTEMY</sequence>
<dbReference type="InterPro" id="IPR037171">
    <property type="entry name" value="NagB/RpiA_transferase-like"/>
</dbReference>
<dbReference type="Proteomes" id="UP000253551">
    <property type="component" value="Unassembled WGS sequence"/>
</dbReference>
<comment type="catalytic activity">
    <reaction evidence="4 7">
        <text>(6S)-5-formyl-5,6,7,8-tetrahydrofolate + ATP = (6R)-5,10-methenyltetrahydrofolate + ADP + phosphate</text>
        <dbReference type="Rhea" id="RHEA:10488"/>
        <dbReference type="ChEBI" id="CHEBI:30616"/>
        <dbReference type="ChEBI" id="CHEBI:43474"/>
        <dbReference type="ChEBI" id="CHEBI:57455"/>
        <dbReference type="ChEBI" id="CHEBI:57457"/>
        <dbReference type="ChEBI" id="CHEBI:456216"/>
        <dbReference type="EC" id="6.3.3.2"/>
    </reaction>
</comment>
<evidence type="ECO:0000256" key="2">
    <source>
        <dbReference type="ARBA" id="ARBA00022741"/>
    </source>
</evidence>
<feature type="binding site" evidence="6">
    <location>
        <position position="61"/>
    </location>
    <ligand>
        <name>substrate</name>
    </ligand>
</feature>
<feature type="binding site" evidence="6">
    <location>
        <position position="55"/>
    </location>
    <ligand>
        <name>substrate</name>
    </ligand>
</feature>
<evidence type="ECO:0000256" key="4">
    <source>
        <dbReference type="ARBA" id="ARBA00036539"/>
    </source>
</evidence>
<evidence type="ECO:0000256" key="3">
    <source>
        <dbReference type="ARBA" id="ARBA00022840"/>
    </source>
</evidence>
<keyword evidence="3 6" id="KW-0067">ATP-binding</keyword>
<dbReference type="NCBIfam" id="TIGR02727">
    <property type="entry name" value="MTHFS_bact"/>
    <property type="match status" value="1"/>
</dbReference>
<organism evidence="8 9">
    <name type="scientific">Rhizopus stolonifer</name>
    <name type="common">Rhizopus nigricans</name>
    <dbReference type="NCBI Taxonomy" id="4846"/>
    <lineage>
        <taxon>Eukaryota</taxon>
        <taxon>Fungi</taxon>
        <taxon>Fungi incertae sedis</taxon>
        <taxon>Mucoromycota</taxon>
        <taxon>Mucoromycotina</taxon>
        <taxon>Mucoromycetes</taxon>
        <taxon>Mucorales</taxon>
        <taxon>Mucorineae</taxon>
        <taxon>Rhizopodaceae</taxon>
        <taxon>Rhizopus</taxon>
    </lineage>
</organism>
<dbReference type="AlphaFoldDB" id="A0A367KWC2"/>
<reference evidence="8 9" key="1">
    <citation type="journal article" date="2018" name="G3 (Bethesda)">
        <title>Phylogenetic and Phylogenomic Definition of Rhizopus Species.</title>
        <authorList>
            <person name="Gryganskyi A.P."/>
            <person name="Golan J."/>
            <person name="Dolatabadi S."/>
            <person name="Mondo S."/>
            <person name="Robb S."/>
            <person name="Idnurm A."/>
            <person name="Muszewska A."/>
            <person name="Steczkiewicz K."/>
            <person name="Masonjones S."/>
            <person name="Liao H.L."/>
            <person name="Gajdeczka M.T."/>
            <person name="Anike F."/>
            <person name="Vuek A."/>
            <person name="Anishchenko I.M."/>
            <person name="Voigt K."/>
            <person name="de Hoog G.S."/>
            <person name="Smith M.E."/>
            <person name="Heitman J."/>
            <person name="Vilgalys R."/>
            <person name="Stajich J.E."/>
        </authorList>
    </citation>
    <scope>NUCLEOTIDE SEQUENCE [LARGE SCALE GENOMIC DNA]</scope>
    <source>
        <strain evidence="8 9">LSU 92-RS-03</strain>
    </source>
</reference>
<dbReference type="GO" id="GO:0030272">
    <property type="term" value="F:5-formyltetrahydrofolate cyclo-ligase activity"/>
    <property type="evidence" value="ECO:0007669"/>
    <property type="project" value="UniProtKB-EC"/>
</dbReference>
<dbReference type="GO" id="GO:0046872">
    <property type="term" value="F:metal ion binding"/>
    <property type="evidence" value="ECO:0007669"/>
    <property type="project" value="UniProtKB-KW"/>
</dbReference>
<dbReference type="PANTHER" id="PTHR23407:SF1">
    <property type="entry name" value="5-FORMYLTETRAHYDROFOLATE CYCLO-LIGASE"/>
    <property type="match status" value="1"/>
</dbReference>
<evidence type="ECO:0000313" key="9">
    <source>
        <dbReference type="Proteomes" id="UP000253551"/>
    </source>
</evidence>
<evidence type="ECO:0000256" key="1">
    <source>
        <dbReference type="ARBA" id="ARBA00010638"/>
    </source>
</evidence>
<accession>A0A367KWC2</accession>
<dbReference type="SUPFAM" id="SSF100950">
    <property type="entry name" value="NagB/RpiA/CoA transferase-like"/>
    <property type="match status" value="1"/>
</dbReference>
<dbReference type="PANTHER" id="PTHR23407">
    <property type="entry name" value="ATPASE INHIBITOR/5-FORMYLTETRAHYDROFOLATE CYCLO-LIGASE"/>
    <property type="match status" value="1"/>
</dbReference>
<evidence type="ECO:0000256" key="7">
    <source>
        <dbReference type="RuleBase" id="RU361279"/>
    </source>
</evidence>
<gene>
    <name evidence="8" type="ORF">CU098_013681</name>
</gene>
<keyword evidence="2 6" id="KW-0547">Nucleotide-binding</keyword>
<comment type="caution">
    <text evidence="8">The sequence shown here is derived from an EMBL/GenBank/DDBJ whole genome shotgun (WGS) entry which is preliminary data.</text>
</comment>
<dbReference type="FunFam" id="3.40.50.10420:FF:000007">
    <property type="entry name" value="5-formyltetrahydrofolate cyclo-ligase"/>
    <property type="match status" value="1"/>
</dbReference>
<dbReference type="PIRSF" id="PIRSF006806">
    <property type="entry name" value="FTHF_cligase"/>
    <property type="match status" value="1"/>
</dbReference>
<evidence type="ECO:0000313" key="8">
    <source>
        <dbReference type="EMBL" id="RCI06491.1"/>
    </source>
</evidence>
<dbReference type="InterPro" id="IPR002698">
    <property type="entry name" value="FTHF_cligase"/>
</dbReference>
<keyword evidence="7" id="KW-0460">Magnesium</keyword>
<feature type="binding site" evidence="6">
    <location>
        <begin position="9"/>
        <end position="13"/>
    </location>
    <ligand>
        <name>ATP</name>
        <dbReference type="ChEBI" id="CHEBI:30616"/>
    </ligand>
</feature>